<feature type="compositionally biased region" description="Basic and acidic residues" evidence="2">
    <location>
        <begin position="376"/>
        <end position="393"/>
    </location>
</feature>
<gene>
    <name evidence="3" type="ORF">GHT06_001846</name>
</gene>
<accession>A0AAD5KTF4</accession>
<dbReference type="AlphaFoldDB" id="A0AAD5KTF4"/>
<feature type="coiled-coil region" evidence="1">
    <location>
        <begin position="83"/>
        <end position="146"/>
    </location>
</feature>
<organism evidence="3 4">
    <name type="scientific">Daphnia sinensis</name>
    <dbReference type="NCBI Taxonomy" id="1820382"/>
    <lineage>
        <taxon>Eukaryota</taxon>
        <taxon>Metazoa</taxon>
        <taxon>Ecdysozoa</taxon>
        <taxon>Arthropoda</taxon>
        <taxon>Crustacea</taxon>
        <taxon>Branchiopoda</taxon>
        <taxon>Diplostraca</taxon>
        <taxon>Cladocera</taxon>
        <taxon>Anomopoda</taxon>
        <taxon>Daphniidae</taxon>
        <taxon>Daphnia</taxon>
        <taxon>Daphnia similis group</taxon>
    </lineage>
</organism>
<dbReference type="InterPro" id="IPR032618">
    <property type="entry name" value="DUF4884"/>
</dbReference>
<feature type="region of interest" description="Disordered" evidence="2">
    <location>
        <begin position="376"/>
        <end position="407"/>
    </location>
</feature>
<keyword evidence="4" id="KW-1185">Reference proteome</keyword>
<dbReference type="EMBL" id="WJBH02000296">
    <property type="protein sequence ID" value="KAI9549446.1"/>
    <property type="molecule type" value="Genomic_DNA"/>
</dbReference>
<keyword evidence="1" id="KW-0175">Coiled coil</keyword>
<dbReference type="Proteomes" id="UP000820818">
    <property type="component" value="Unassembled WGS sequence"/>
</dbReference>
<dbReference type="Pfam" id="PF16225">
    <property type="entry name" value="DUF4884"/>
    <property type="match status" value="1"/>
</dbReference>
<proteinExistence type="predicted"/>
<evidence type="ECO:0000313" key="3">
    <source>
        <dbReference type="EMBL" id="KAI9549446.1"/>
    </source>
</evidence>
<evidence type="ECO:0000256" key="1">
    <source>
        <dbReference type="SAM" id="Coils"/>
    </source>
</evidence>
<comment type="caution">
    <text evidence="3">The sequence shown here is derived from an EMBL/GenBank/DDBJ whole genome shotgun (WGS) entry which is preliminary data.</text>
</comment>
<protein>
    <submittedName>
        <fullName evidence="3">Uncharacterized protein</fullName>
    </submittedName>
</protein>
<sequence length="407" mass="46258">MNERIRELVKQAGGHFSTHNLMSNPVQHRESIELWDKNIEKFAELIVKECLDKVNEAVYARESPVAITPDSDVRNRMNIQTVANNLKNTIAGKEKMLADMNENCGYASTGQVMAHNATVEFLKINLTELQRILQDVEQCAKQASDDSWITNPDRMGGCYSEDEMRNEGCSKQAETSTAVGAEFVVDKLFTHEGCTVYRFRDGGNKRYYTNCQGSKLGVRAVARTVPAIWRLINVSCTHTRETSRWVEDDDWYPSHGGPTGYWEYDSVSTTVDIDLHRYICTQCGEVMYYSVAARASDGKFRPMATYQDWRPLGEFHMEEGRMGKKTAQEMCEAAAKQLGLKMENYRCVRTVAEAYGVPDETVFNDVKFEKELREQAKKEQRKAESRASNEARRLANLAKNVGQSRIS</sequence>
<evidence type="ECO:0000313" key="4">
    <source>
        <dbReference type="Proteomes" id="UP000820818"/>
    </source>
</evidence>
<name>A0AAD5KTF4_9CRUS</name>
<evidence type="ECO:0000256" key="2">
    <source>
        <dbReference type="SAM" id="MobiDB-lite"/>
    </source>
</evidence>
<reference evidence="3" key="1">
    <citation type="submission" date="2022-05" db="EMBL/GenBank/DDBJ databases">
        <title>A multi-omics perspective on studying reproductive biology in Daphnia sinensis.</title>
        <authorList>
            <person name="Jia J."/>
        </authorList>
    </citation>
    <scope>NUCLEOTIDE SEQUENCE</scope>
    <source>
        <strain evidence="3">WSL</strain>
    </source>
</reference>